<dbReference type="PANTHER" id="PTHR43280:SF27">
    <property type="entry name" value="TRANSCRIPTIONAL REGULATOR MTLR"/>
    <property type="match status" value="1"/>
</dbReference>
<evidence type="ECO:0000256" key="3">
    <source>
        <dbReference type="ARBA" id="ARBA00023163"/>
    </source>
</evidence>
<dbReference type="InterPro" id="IPR009057">
    <property type="entry name" value="Homeodomain-like_sf"/>
</dbReference>
<dbReference type="InterPro" id="IPR018060">
    <property type="entry name" value="HTH_AraC"/>
</dbReference>
<dbReference type="InterPro" id="IPR018062">
    <property type="entry name" value="HTH_AraC-typ_CS"/>
</dbReference>
<keyword evidence="2" id="KW-0238">DNA-binding</keyword>
<dbReference type="RefSeq" id="WP_008078372.1">
    <property type="nucleotide sequence ID" value="NZ_AEVT01000083.1"/>
</dbReference>
<name>E8M925_PHOS4</name>
<dbReference type="eggNOG" id="COG4977">
    <property type="taxonomic scope" value="Bacteria"/>
</dbReference>
<dbReference type="PANTHER" id="PTHR43280">
    <property type="entry name" value="ARAC-FAMILY TRANSCRIPTIONAL REGULATOR"/>
    <property type="match status" value="1"/>
</dbReference>
<keyword evidence="3" id="KW-0804">Transcription</keyword>
<accession>E8M925</accession>
<feature type="domain" description="HTH araC/xylS-type" evidence="4">
    <location>
        <begin position="180"/>
        <end position="278"/>
    </location>
</feature>
<protein>
    <submittedName>
        <fullName evidence="5">Transcriptional regulator</fullName>
    </submittedName>
</protein>
<dbReference type="EMBL" id="AEVT01000083">
    <property type="protein sequence ID" value="EGA69381.1"/>
    <property type="molecule type" value="Genomic_DNA"/>
</dbReference>
<organism evidence="5 6">
    <name type="scientific">Vibrio sinaloensis DSM 21326</name>
    <dbReference type="NCBI Taxonomy" id="945550"/>
    <lineage>
        <taxon>Bacteria</taxon>
        <taxon>Pseudomonadati</taxon>
        <taxon>Pseudomonadota</taxon>
        <taxon>Gammaproteobacteria</taxon>
        <taxon>Vibrionales</taxon>
        <taxon>Vibrionaceae</taxon>
        <taxon>Vibrio</taxon>
        <taxon>Vibrio oreintalis group</taxon>
    </lineage>
</organism>
<dbReference type="GO" id="GO:0043565">
    <property type="term" value="F:sequence-specific DNA binding"/>
    <property type="evidence" value="ECO:0007669"/>
    <property type="project" value="InterPro"/>
</dbReference>
<evidence type="ECO:0000313" key="6">
    <source>
        <dbReference type="Proteomes" id="UP000006228"/>
    </source>
</evidence>
<dbReference type="SUPFAM" id="SSF46689">
    <property type="entry name" value="Homeodomain-like"/>
    <property type="match status" value="2"/>
</dbReference>
<gene>
    <name evidence="5" type="ORF">VISI1226_09384</name>
</gene>
<dbReference type="PROSITE" id="PS01124">
    <property type="entry name" value="HTH_ARAC_FAMILY_2"/>
    <property type="match status" value="1"/>
</dbReference>
<dbReference type="Pfam" id="PF12833">
    <property type="entry name" value="HTH_18"/>
    <property type="match status" value="1"/>
</dbReference>
<evidence type="ECO:0000313" key="5">
    <source>
        <dbReference type="EMBL" id="EGA69381.1"/>
    </source>
</evidence>
<dbReference type="SMART" id="SM00342">
    <property type="entry name" value="HTH_ARAC"/>
    <property type="match status" value="1"/>
</dbReference>
<dbReference type="Gene3D" id="1.10.10.60">
    <property type="entry name" value="Homeodomain-like"/>
    <property type="match status" value="2"/>
</dbReference>
<dbReference type="GeneID" id="95570079"/>
<dbReference type="OrthoDB" id="9816011at2"/>
<proteinExistence type="predicted"/>
<dbReference type="PROSITE" id="PS00041">
    <property type="entry name" value="HTH_ARAC_FAMILY_1"/>
    <property type="match status" value="1"/>
</dbReference>
<evidence type="ECO:0000256" key="2">
    <source>
        <dbReference type="ARBA" id="ARBA00023125"/>
    </source>
</evidence>
<dbReference type="AlphaFoldDB" id="E8M925"/>
<dbReference type="GO" id="GO:0003700">
    <property type="term" value="F:DNA-binding transcription factor activity"/>
    <property type="evidence" value="ECO:0007669"/>
    <property type="project" value="InterPro"/>
</dbReference>
<sequence length="313" mass="36203">MNQKIMAKNSEFHLFDLQKVEESQHMIFGADYILIQPNIDGCTLHLANKEYQLSKTDAVLLAPFNPFRLTVEACSKEAIKQGYNILHFRLHSLGQTFVDSVQFQAVREMLEEAKWGSLFTGSVVCEVRDKMDQMENKFDFIHVIYFLDLLNTLSKDKNKIRLLEDYLEINSVKKTEDRLQVALEYIEDNLSEPLSVAQVSQQVHMAESTFSRFFHSNKGITFKQYLIEQRVRQAARYLVSTDWSIATISAEVGFSSLSNFNAKFKNLLRVTPKKYRNDHIDMRKEIMSSSSIEGQVQRQCNEIDYLHALASGF</sequence>
<reference evidence="5 6" key="1">
    <citation type="journal article" date="2012" name="Int. J. Syst. Evol. Microbiol.">
        <title>Vibrio caribbeanicus sp. nov., isolated from the marine sponge Scleritoderma cyanea.</title>
        <authorList>
            <person name="Hoffmann M."/>
            <person name="Monday S.R."/>
            <person name="Allard M.W."/>
            <person name="Strain E.A."/>
            <person name="Whittaker P."/>
            <person name="Naum M."/>
            <person name="McCarthy P.J."/>
            <person name="Lopez J.V."/>
            <person name="Fischer M."/>
            <person name="Brown E.W."/>
        </authorList>
    </citation>
    <scope>NUCLEOTIDE SEQUENCE [LARGE SCALE GENOMIC DNA]</scope>
    <source>
        <strain evidence="6">DSMZ 21326</strain>
    </source>
</reference>
<keyword evidence="1" id="KW-0805">Transcription regulation</keyword>
<dbReference type="Proteomes" id="UP000006228">
    <property type="component" value="Unassembled WGS sequence"/>
</dbReference>
<comment type="caution">
    <text evidence="5">The sequence shown here is derived from an EMBL/GenBank/DDBJ whole genome shotgun (WGS) entry which is preliminary data.</text>
</comment>
<evidence type="ECO:0000256" key="1">
    <source>
        <dbReference type="ARBA" id="ARBA00023015"/>
    </source>
</evidence>
<evidence type="ECO:0000259" key="4">
    <source>
        <dbReference type="PROSITE" id="PS01124"/>
    </source>
</evidence>